<name>A0A6C6Z2A4_SALPB</name>
<proteinExistence type="predicted"/>
<gene>
    <name evidence="1" type="ordered locus">SPAB_02429</name>
</gene>
<dbReference type="KEGG" id="spq:SPAB_02429"/>
<evidence type="ECO:0000313" key="1">
    <source>
        <dbReference type="EMBL" id="ABX67810.1"/>
    </source>
</evidence>
<dbReference type="Proteomes" id="UP000008556">
    <property type="component" value="Chromosome"/>
</dbReference>
<protein>
    <submittedName>
        <fullName evidence="1">Uncharacterized protein</fullName>
    </submittedName>
</protein>
<evidence type="ECO:0000313" key="2">
    <source>
        <dbReference type="Proteomes" id="UP000008556"/>
    </source>
</evidence>
<reference evidence="1 2" key="1">
    <citation type="submission" date="2007-11" db="EMBL/GenBank/DDBJ databases">
        <authorList>
            <consortium name="The Salmonella enterica serovar Paratyphi B Genome Sequencing Project"/>
            <person name="McClelland M."/>
            <person name="Sanderson E.K."/>
            <person name="Porwollik S."/>
            <person name="Spieth J."/>
            <person name="Clifton W.S."/>
            <person name="Fulton R."/>
            <person name="Cordes M."/>
            <person name="Wollam A."/>
            <person name="Shah N."/>
            <person name="Pepin K."/>
            <person name="Bhonagiri V."/>
            <person name="Nash W."/>
            <person name="Johnson M."/>
            <person name="Thiruvilangam P."/>
            <person name="Wilson R."/>
        </authorList>
    </citation>
    <scope>NUCLEOTIDE SEQUENCE [LARGE SCALE GENOMIC DNA]</scope>
    <source>
        <strain evidence="2">ATCC BAA-1250 / SPB7</strain>
    </source>
</reference>
<dbReference type="EMBL" id="CP000886">
    <property type="protein sequence ID" value="ABX67810.1"/>
    <property type="molecule type" value="Genomic_DNA"/>
</dbReference>
<organism evidence="1 2">
    <name type="scientific">Salmonella paratyphi B (strain ATCC BAA-1250 / SPB7)</name>
    <dbReference type="NCBI Taxonomy" id="1016998"/>
    <lineage>
        <taxon>Bacteria</taxon>
        <taxon>Pseudomonadati</taxon>
        <taxon>Pseudomonadota</taxon>
        <taxon>Gammaproteobacteria</taxon>
        <taxon>Enterobacterales</taxon>
        <taxon>Enterobacteriaceae</taxon>
        <taxon>Salmonella</taxon>
    </lineage>
</organism>
<dbReference type="AlphaFoldDB" id="A0A6C6Z2A4"/>
<sequence>MEKSKRLKMYHFATKVAKLIIVINQRNGAEICTLHRRAYL</sequence>
<accession>A0A6C6Z2A4</accession>